<evidence type="ECO:0008006" key="6">
    <source>
        <dbReference type="Google" id="ProtNLM"/>
    </source>
</evidence>
<dbReference type="Gene3D" id="1.25.40.10">
    <property type="entry name" value="Tetratricopeptide repeat domain"/>
    <property type="match status" value="2"/>
</dbReference>
<accession>A0AAN4VV40</accession>
<proteinExistence type="predicted"/>
<dbReference type="Pfam" id="PF07719">
    <property type="entry name" value="TPR_2"/>
    <property type="match status" value="1"/>
</dbReference>
<dbReference type="InterPro" id="IPR011990">
    <property type="entry name" value="TPR-like_helical_dom_sf"/>
</dbReference>
<organism evidence="4 5">
    <name type="scientific">Persicobacter diffluens</name>
    <dbReference type="NCBI Taxonomy" id="981"/>
    <lineage>
        <taxon>Bacteria</taxon>
        <taxon>Pseudomonadati</taxon>
        <taxon>Bacteroidota</taxon>
        <taxon>Cytophagia</taxon>
        <taxon>Cytophagales</taxon>
        <taxon>Persicobacteraceae</taxon>
        <taxon>Persicobacter</taxon>
    </lineage>
</organism>
<keyword evidence="5" id="KW-1185">Reference proteome</keyword>
<dbReference type="EMBL" id="BQKE01000001">
    <property type="protein sequence ID" value="GJM60689.1"/>
    <property type="molecule type" value="Genomic_DNA"/>
</dbReference>
<evidence type="ECO:0000256" key="3">
    <source>
        <dbReference type="SAM" id="SignalP"/>
    </source>
</evidence>
<evidence type="ECO:0000256" key="2">
    <source>
        <dbReference type="ARBA" id="ARBA00022803"/>
    </source>
</evidence>
<keyword evidence="3" id="KW-0732">Signal</keyword>
<name>A0AAN4VV40_9BACT</name>
<evidence type="ECO:0000313" key="5">
    <source>
        <dbReference type="Proteomes" id="UP001310022"/>
    </source>
</evidence>
<protein>
    <recommendedName>
        <fullName evidence="6">Tetratricopeptide repeat protein</fullName>
    </recommendedName>
</protein>
<sequence length="475" mass="55305">MKAFPLFFCLMMLSNTLIAQQPYDYLGNFQLDSLDNWAQKQAHGPREYYQSLALVFKLLMEDQARAFSDDAHLEKKWLQQLAGLPEPQRSHYQQEIKLHFGLLKLKFNQEWAGGWQLYKVLKKQQQLQAQYPEYTPLRKITGITEASCSMIPKKYIRTAKWFGIQKGSFENGMKQLRLAQNTDFGYEAALLESLLWHFLANDTPKALNSLAGNDLLHQYFQALMLKKDRQSPKAMAKFIRLKDQLPDFRILDYHLGDLHLRAGQLREAIHYFSLFNQGKGQDFKADAYFKTAVCWQILGKQIAAQQALNNIPICNNQTYADRYAHKMATIGLHDDPRLQQIRFHLDGGYTALAAKTFEVITFEELSTKNQLLYFYRKGMLMEAEERWLPALSFYERTIAHQTNQEEYYAPSACLKMAQIYARQGNHEKAHFYFKKCLEYTDHPYKKSLDQKAKAGLTLLNDHNVPTARINQIPPQ</sequence>
<feature type="signal peptide" evidence="3">
    <location>
        <begin position="1"/>
        <end position="19"/>
    </location>
</feature>
<comment type="caution">
    <text evidence="4">The sequence shown here is derived from an EMBL/GenBank/DDBJ whole genome shotgun (WGS) entry which is preliminary data.</text>
</comment>
<evidence type="ECO:0000313" key="4">
    <source>
        <dbReference type="EMBL" id="GJM60689.1"/>
    </source>
</evidence>
<dbReference type="Proteomes" id="UP001310022">
    <property type="component" value="Unassembled WGS sequence"/>
</dbReference>
<keyword evidence="1" id="KW-0677">Repeat</keyword>
<dbReference type="InterPro" id="IPR013105">
    <property type="entry name" value="TPR_2"/>
</dbReference>
<feature type="chain" id="PRO_5042920824" description="Tetratricopeptide repeat protein" evidence="3">
    <location>
        <begin position="20"/>
        <end position="475"/>
    </location>
</feature>
<dbReference type="RefSeq" id="WP_338236391.1">
    <property type="nucleotide sequence ID" value="NZ_BQKE01000001.1"/>
</dbReference>
<dbReference type="AlphaFoldDB" id="A0AAN4VV40"/>
<gene>
    <name evidence="4" type="ORF">PEDI_12410</name>
</gene>
<dbReference type="SUPFAM" id="SSF48452">
    <property type="entry name" value="TPR-like"/>
    <property type="match status" value="1"/>
</dbReference>
<evidence type="ECO:0000256" key="1">
    <source>
        <dbReference type="ARBA" id="ARBA00022737"/>
    </source>
</evidence>
<keyword evidence="2" id="KW-0802">TPR repeat</keyword>
<reference evidence="4 5" key="1">
    <citation type="submission" date="2021-12" db="EMBL/GenBank/DDBJ databases">
        <title>Genome sequencing of bacteria with rrn-lacking chromosome and rrn-plasmid.</title>
        <authorList>
            <person name="Anda M."/>
            <person name="Iwasaki W."/>
        </authorList>
    </citation>
    <scope>NUCLEOTIDE SEQUENCE [LARGE SCALE GENOMIC DNA]</scope>
    <source>
        <strain evidence="4 5">NBRC 15940</strain>
    </source>
</reference>